<dbReference type="EMBL" id="KN831771">
    <property type="protein sequence ID" value="KIM46181.1"/>
    <property type="molecule type" value="Genomic_DNA"/>
</dbReference>
<evidence type="ECO:0000259" key="1">
    <source>
        <dbReference type="PROSITE" id="PS51184"/>
    </source>
</evidence>
<name>A0A0C3CQP9_HEBCY</name>
<dbReference type="PANTHER" id="PTHR12461:SF99">
    <property type="entry name" value="BIFUNCTIONAL PEPTIDASE AND (3S)-LYSYL HYDROXYLASE JMJD7"/>
    <property type="match status" value="1"/>
</dbReference>
<dbReference type="AlphaFoldDB" id="A0A0C3CQP9"/>
<dbReference type="SMART" id="SM00558">
    <property type="entry name" value="JmjC"/>
    <property type="match status" value="1"/>
</dbReference>
<keyword evidence="3" id="KW-1185">Reference proteome</keyword>
<organism evidence="2 3">
    <name type="scientific">Hebeloma cylindrosporum</name>
    <dbReference type="NCBI Taxonomy" id="76867"/>
    <lineage>
        <taxon>Eukaryota</taxon>
        <taxon>Fungi</taxon>
        <taxon>Dikarya</taxon>
        <taxon>Basidiomycota</taxon>
        <taxon>Agaricomycotina</taxon>
        <taxon>Agaricomycetes</taxon>
        <taxon>Agaricomycetidae</taxon>
        <taxon>Agaricales</taxon>
        <taxon>Agaricineae</taxon>
        <taxon>Hymenogastraceae</taxon>
        <taxon>Hebeloma</taxon>
    </lineage>
</organism>
<feature type="domain" description="JmjC" evidence="1">
    <location>
        <begin position="126"/>
        <end position="315"/>
    </location>
</feature>
<dbReference type="SUPFAM" id="SSF51197">
    <property type="entry name" value="Clavaminate synthase-like"/>
    <property type="match status" value="1"/>
</dbReference>
<dbReference type="InterPro" id="IPR014710">
    <property type="entry name" value="RmlC-like_jellyroll"/>
</dbReference>
<evidence type="ECO:0000313" key="2">
    <source>
        <dbReference type="EMBL" id="KIM46181.1"/>
    </source>
</evidence>
<dbReference type="Gene3D" id="2.60.120.10">
    <property type="entry name" value="Jelly Rolls"/>
    <property type="match status" value="1"/>
</dbReference>
<dbReference type="Proteomes" id="UP000053424">
    <property type="component" value="Unassembled WGS sequence"/>
</dbReference>
<dbReference type="STRING" id="686832.A0A0C3CQP9"/>
<dbReference type="InterPro" id="IPR003347">
    <property type="entry name" value="JmjC_dom"/>
</dbReference>
<reference evidence="3" key="2">
    <citation type="submission" date="2015-01" db="EMBL/GenBank/DDBJ databases">
        <title>Evolutionary Origins and Diversification of the Mycorrhizal Mutualists.</title>
        <authorList>
            <consortium name="DOE Joint Genome Institute"/>
            <consortium name="Mycorrhizal Genomics Consortium"/>
            <person name="Kohler A."/>
            <person name="Kuo A."/>
            <person name="Nagy L.G."/>
            <person name="Floudas D."/>
            <person name="Copeland A."/>
            <person name="Barry K.W."/>
            <person name="Cichocki N."/>
            <person name="Veneault-Fourrey C."/>
            <person name="LaButti K."/>
            <person name="Lindquist E.A."/>
            <person name="Lipzen A."/>
            <person name="Lundell T."/>
            <person name="Morin E."/>
            <person name="Murat C."/>
            <person name="Riley R."/>
            <person name="Ohm R."/>
            <person name="Sun H."/>
            <person name="Tunlid A."/>
            <person name="Henrissat B."/>
            <person name="Grigoriev I.V."/>
            <person name="Hibbett D.S."/>
            <person name="Martin F."/>
        </authorList>
    </citation>
    <scope>NUCLEOTIDE SEQUENCE [LARGE SCALE GENOMIC DNA]</scope>
    <source>
        <strain evidence="3">h7</strain>
    </source>
</reference>
<dbReference type="HOGENOM" id="CLU_016785_6_0_1"/>
<dbReference type="PROSITE" id="PS51184">
    <property type="entry name" value="JMJC"/>
    <property type="match status" value="1"/>
</dbReference>
<sequence>MDSNFENLAHRISDEYRDLNGSAIEILEKPPSAIEFSRLVHVSRPVVIKGLSFPASDRWSNEYLCERMGNRPISVAATPNGFADAITRGPDGGLYFVEPAVETMTMKEFLETLDPHGSPSPSTAIHYLQSQNGNLFPPLGNGSENKSEFEPLARDVPNDIPWCTEALGQNPDAVNLWIGDERSITSIHSDPYENVYTVIRGIKHFFLVPPTDSWSLKEKYYPHAKYKRNPSSGTFVIVPSSDTPDVRWSSIENPELRDALPEEISPIKVTLHAGETLYLPVGWWHYVRQSGLTIALNWWYDAEMRGMSWVFLNFLRNSYKIELGNKETADAP</sequence>
<dbReference type="Pfam" id="PF13621">
    <property type="entry name" value="Cupin_8"/>
    <property type="match status" value="1"/>
</dbReference>
<dbReference type="OrthoDB" id="424465at2759"/>
<dbReference type="PANTHER" id="PTHR12461">
    <property type="entry name" value="HYPOXIA-INDUCIBLE FACTOR 1 ALPHA INHIBITOR-RELATED"/>
    <property type="match status" value="1"/>
</dbReference>
<gene>
    <name evidence="2" type="ORF">M413DRAFT_23953</name>
</gene>
<reference evidence="2 3" key="1">
    <citation type="submission" date="2014-04" db="EMBL/GenBank/DDBJ databases">
        <authorList>
            <consortium name="DOE Joint Genome Institute"/>
            <person name="Kuo A."/>
            <person name="Gay G."/>
            <person name="Dore J."/>
            <person name="Kohler A."/>
            <person name="Nagy L.G."/>
            <person name="Floudas D."/>
            <person name="Copeland A."/>
            <person name="Barry K.W."/>
            <person name="Cichocki N."/>
            <person name="Veneault-Fourrey C."/>
            <person name="LaButti K."/>
            <person name="Lindquist E.A."/>
            <person name="Lipzen A."/>
            <person name="Lundell T."/>
            <person name="Morin E."/>
            <person name="Murat C."/>
            <person name="Sun H."/>
            <person name="Tunlid A."/>
            <person name="Henrissat B."/>
            <person name="Grigoriev I.V."/>
            <person name="Hibbett D.S."/>
            <person name="Martin F."/>
            <person name="Nordberg H.P."/>
            <person name="Cantor M.N."/>
            <person name="Hua S.X."/>
        </authorList>
    </citation>
    <scope>NUCLEOTIDE SEQUENCE [LARGE SCALE GENOMIC DNA]</scope>
    <source>
        <strain evidence="3">h7</strain>
    </source>
</reference>
<accession>A0A0C3CQP9</accession>
<dbReference type="InterPro" id="IPR041667">
    <property type="entry name" value="Cupin_8"/>
</dbReference>
<protein>
    <recommendedName>
        <fullName evidence="1">JmjC domain-containing protein</fullName>
    </recommendedName>
</protein>
<proteinExistence type="predicted"/>
<evidence type="ECO:0000313" key="3">
    <source>
        <dbReference type="Proteomes" id="UP000053424"/>
    </source>
</evidence>